<accession>A0ABW9A9Z3</accession>
<keyword evidence="3" id="KW-1185">Reference proteome</keyword>
<dbReference type="RefSeq" id="WP_408158916.1">
    <property type="nucleotide sequence ID" value="NZ_JAQQFM010000006.1"/>
</dbReference>
<keyword evidence="1" id="KW-0732">Signal</keyword>
<name>A0ABW9A9Z3_9BURK</name>
<gene>
    <name evidence="2" type="ORF">PQR62_15715</name>
</gene>
<dbReference type="Proteomes" id="UP001629246">
    <property type="component" value="Unassembled WGS sequence"/>
</dbReference>
<dbReference type="EMBL" id="JAQQFM010000006">
    <property type="protein sequence ID" value="MFL9925728.1"/>
    <property type="molecule type" value="Genomic_DNA"/>
</dbReference>
<evidence type="ECO:0000256" key="1">
    <source>
        <dbReference type="SAM" id="SignalP"/>
    </source>
</evidence>
<dbReference type="Gene3D" id="2.40.230.20">
    <property type="entry name" value="Nucleoside-specific channel-forming protein, Tsx-like"/>
    <property type="match status" value="1"/>
</dbReference>
<proteinExistence type="predicted"/>
<keyword evidence="2" id="KW-0261">Viral envelope protein</keyword>
<feature type="signal peptide" evidence="1">
    <location>
        <begin position="1"/>
        <end position="38"/>
    </location>
</feature>
<dbReference type="SUPFAM" id="SSF111364">
    <property type="entry name" value="Tsx-like channel"/>
    <property type="match status" value="1"/>
</dbReference>
<dbReference type="InterPro" id="IPR036777">
    <property type="entry name" value="Channel_Tsx-like_sf"/>
</dbReference>
<feature type="chain" id="PRO_5046677830" evidence="1">
    <location>
        <begin position="39"/>
        <end position="285"/>
    </location>
</feature>
<protein>
    <submittedName>
        <fullName evidence="2">Outer envelope protein</fullName>
    </submittedName>
</protein>
<organism evidence="2 3">
    <name type="scientific">Herbaspirillum lusitanum</name>
    <dbReference type="NCBI Taxonomy" id="213312"/>
    <lineage>
        <taxon>Bacteria</taxon>
        <taxon>Pseudomonadati</taxon>
        <taxon>Pseudomonadota</taxon>
        <taxon>Betaproteobacteria</taxon>
        <taxon>Burkholderiales</taxon>
        <taxon>Oxalobacteraceae</taxon>
        <taxon>Herbaspirillum</taxon>
    </lineage>
</organism>
<comment type="caution">
    <text evidence="2">The sequence shown here is derived from an EMBL/GenBank/DDBJ whole genome shotgun (WGS) entry which is preliminary data.</text>
</comment>
<evidence type="ECO:0000313" key="3">
    <source>
        <dbReference type="Proteomes" id="UP001629246"/>
    </source>
</evidence>
<sequence length="285" mass="31559">MQSIRKNPRGKINNSFRPGPQQLALAAALFGFGIGAQAADWSDNAIGYRYGTRFAEPYNSQDISKSVINFTHASGYRYGSNFLNVDLLMSDSKDDNAQEAYITYRHTLDLGKIAGKDLSFGPARGVGFTLGFDWNTKNDNSYASRKRMWVIGPTLMLDVPGFLNVSLLALFESNQPKGISSRYRYDTHPMLNLAWGIPIGSSPFAFEGYLNYIAAKGRNEFGGATAPELNIDAQIMVDVGSTMGMGKNTLRLGLEYQYWRNKFGNPAAVPGSLARTPMVRLEYHF</sequence>
<reference evidence="2 3" key="1">
    <citation type="journal article" date="2024" name="Chem. Sci.">
        <title>Discovery of megapolipeptins by genome mining of a Burkholderiales bacteria collection.</title>
        <authorList>
            <person name="Paulo B.S."/>
            <person name="Recchia M.J.J."/>
            <person name="Lee S."/>
            <person name="Fergusson C.H."/>
            <person name="Romanowski S.B."/>
            <person name="Hernandez A."/>
            <person name="Krull N."/>
            <person name="Liu D.Y."/>
            <person name="Cavanagh H."/>
            <person name="Bos A."/>
            <person name="Gray C.A."/>
            <person name="Murphy B.T."/>
            <person name="Linington R.G."/>
            <person name="Eustaquio A.S."/>
        </authorList>
    </citation>
    <scope>NUCLEOTIDE SEQUENCE [LARGE SCALE GENOMIC DNA]</scope>
    <source>
        <strain evidence="2 3">RL21-008-BIB-A</strain>
    </source>
</reference>
<keyword evidence="2" id="KW-0946">Virion</keyword>
<evidence type="ECO:0000313" key="2">
    <source>
        <dbReference type="EMBL" id="MFL9925728.1"/>
    </source>
</evidence>